<dbReference type="PANTHER" id="PTHR36852">
    <property type="entry name" value="PROTEIN GVPL 2"/>
    <property type="match status" value="1"/>
</dbReference>
<evidence type="ECO:0000256" key="3">
    <source>
        <dbReference type="ARBA" id="ARBA00035643"/>
    </source>
</evidence>
<sequence>MNRDTPAAGDTGAACYVYGIVPADAAAPTGVRGVGTPPAAVDLLPGGRVAALVSEVDPTKPLGTPDDLRAHARVLDSVVSALVPVLPFRFGSVVDGRRAVADELLGPSEEGFATALASLRGLAQYTLRGSYVEDRVLRDVLAARPDIAALRERTASLPEDTGHYDRLRLGELVAREIGDRGEADVRHLVDTLGPLAVAVARGPDPDPDQPIDVSFLVHHTRWARFEAEAEDLARGWSGRVGIRLLGPLAPYDFAPTAVDGASEGVPGPWV</sequence>
<protein>
    <submittedName>
        <fullName evidence="4">GvpL/GvpF family gas vesicle protein</fullName>
    </submittedName>
</protein>
<name>A0AB39TWK9_9ACTN</name>
<comment type="similarity">
    <text evidence="3">Belongs to the gas vesicle GvpF/GvpL family.</text>
</comment>
<dbReference type="RefSeq" id="WP_369185610.1">
    <property type="nucleotide sequence ID" value="NZ_CP163445.1"/>
</dbReference>
<evidence type="ECO:0000313" key="4">
    <source>
        <dbReference type="EMBL" id="XDQ83495.1"/>
    </source>
</evidence>
<evidence type="ECO:0000256" key="1">
    <source>
        <dbReference type="ARBA" id="ARBA00022987"/>
    </source>
</evidence>
<dbReference type="EMBL" id="CP163445">
    <property type="protein sequence ID" value="XDQ83495.1"/>
    <property type="molecule type" value="Genomic_DNA"/>
</dbReference>
<organism evidence="4">
    <name type="scientific">Streptomyces sp. Y1</name>
    <dbReference type="NCBI Taxonomy" id="3238634"/>
    <lineage>
        <taxon>Bacteria</taxon>
        <taxon>Bacillati</taxon>
        <taxon>Actinomycetota</taxon>
        <taxon>Actinomycetes</taxon>
        <taxon>Kitasatosporales</taxon>
        <taxon>Streptomycetaceae</taxon>
        <taxon>Streptomyces</taxon>
    </lineage>
</organism>
<comment type="subcellular location">
    <subcellularLocation>
        <location evidence="2">Gas vesicle</location>
    </subcellularLocation>
</comment>
<dbReference type="PANTHER" id="PTHR36852:SF1">
    <property type="entry name" value="PROTEIN GVPL 2"/>
    <property type="match status" value="1"/>
</dbReference>
<evidence type="ECO:0000256" key="2">
    <source>
        <dbReference type="ARBA" id="ARBA00035108"/>
    </source>
</evidence>
<accession>A0AB39TWK9</accession>
<dbReference type="Pfam" id="PF06386">
    <property type="entry name" value="GvpL_GvpF"/>
    <property type="match status" value="1"/>
</dbReference>
<dbReference type="AlphaFoldDB" id="A0AB39TWK9"/>
<proteinExistence type="inferred from homology"/>
<reference evidence="4" key="1">
    <citation type="submission" date="2024-07" db="EMBL/GenBank/DDBJ databases">
        <authorList>
            <person name="Yu S.T."/>
        </authorList>
    </citation>
    <scope>NUCLEOTIDE SEQUENCE</scope>
    <source>
        <strain evidence="4">Y1</strain>
    </source>
</reference>
<dbReference type="GO" id="GO:0031411">
    <property type="term" value="C:gas vesicle"/>
    <property type="evidence" value="ECO:0007669"/>
    <property type="project" value="UniProtKB-SubCell"/>
</dbReference>
<dbReference type="GO" id="GO:0031412">
    <property type="term" value="P:gas vesicle organization"/>
    <property type="evidence" value="ECO:0007669"/>
    <property type="project" value="InterPro"/>
</dbReference>
<keyword evidence="1" id="KW-0304">Gas vesicle</keyword>
<gene>
    <name evidence="4" type="ORF">AB2U05_35795</name>
</gene>
<dbReference type="InterPro" id="IPR009430">
    <property type="entry name" value="GvpL/GvpF"/>
</dbReference>